<dbReference type="InterPro" id="IPR004604">
    <property type="entry name" value="DNA_recomb/repair_RecN"/>
</dbReference>
<dbReference type="RefSeq" id="WP_126462180.1">
    <property type="nucleotide sequence ID" value="NZ_AP018721.1"/>
</dbReference>
<reference evidence="11 12" key="1">
    <citation type="submission" date="2019-03" db="EMBL/GenBank/DDBJ databases">
        <title>Genomic Encyclopedia of Type Strains, Phase IV (KMG-IV): sequencing the most valuable type-strain genomes for metagenomic binning, comparative biology and taxonomic classification.</title>
        <authorList>
            <person name="Goeker M."/>
        </authorList>
    </citation>
    <scope>NUCLEOTIDE SEQUENCE [LARGE SCALE GENOMIC DNA]</scope>
    <source>
        <strain evidence="11 12">DSM 103923</strain>
    </source>
</reference>
<dbReference type="AlphaFoldDB" id="A0A4R3JX95"/>
<comment type="caution">
    <text evidence="11">The sequence shown here is derived from an EMBL/GenBank/DDBJ whole genome shotgun (WGS) entry which is preliminary data.</text>
</comment>
<keyword evidence="7 9" id="KW-0234">DNA repair</keyword>
<dbReference type="Gene3D" id="3.40.50.300">
    <property type="entry name" value="P-loop containing nucleotide triphosphate hydrolases"/>
    <property type="match status" value="2"/>
</dbReference>
<keyword evidence="5 9" id="KW-0227">DNA damage</keyword>
<evidence type="ECO:0000256" key="8">
    <source>
        <dbReference type="ARBA" id="ARBA00033408"/>
    </source>
</evidence>
<proteinExistence type="inferred from homology"/>
<protein>
    <recommendedName>
        <fullName evidence="3 9">DNA repair protein RecN</fullName>
    </recommendedName>
    <alternativeName>
        <fullName evidence="8 9">Recombination protein N</fullName>
    </alternativeName>
</protein>
<dbReference type="Pfam" id="PF02463">
    <property type="entry name" value="SMC_N"/>
    <property type="match status" value="1"/>
</dbReference>
<dbReference type="SUPFAM" id="SSF52540">
    <property type="entry name" value="P-loop containing nucleoside triphosphate hydrolases"/>
    <property type="match status" value="2"/>
</dbReference>
<dbReference type="GO" id="GO:0006310">
    <property type="term" value="P:DNA recombination"/>
    <property type="evidence" value="ECO:0007669"/>
    <property type="project" value="InterPro"/>
</dbReference>
<dbReference type="NCBIfam" id="TIGR00634">
    <property type="entry name" value="recN"/>
    <property type="match status" value="1"/>
</dbReference>
<evidence type="ECO:0000256" key="1">
    <source>
        <dbReference type="ARBA" id="ARBA00003618"/>
    </source>
</evidence>
<dbReference type="GO" id="GO:0043590">
    <property type="term" value="C:bacterial nucleoid"/>
    <property type="evidence" value="ECO:0007669"/>
    <property type="project" value="TreeGrafter"/>
</dbReference>
<dbReference type="Proteomes" id="UP000295135">
    <property type="component" value="Unassembled WGS sequence"/>
</dbReference>
<dbReference type="GO" id="GO:0009432">
    <property type="term" value="P:SOS response"/>
    <property type="evidence" value="ECO:0007669"/>
    <property type="project" value="UniProtKB-ARBA"/>
</dbReference>
<dbReference type="InterPro" id="IPR003395">
    <property type="entry name" value="RecF/RecN/SMC_N"/>
</dbReference>
<accession>A0A4R3JX95</accession>
<dbReference type="NCBIfam" id="NF008121">
    <property type="entry name" value="PRK10869.1"/>
    <property type="match status" value="1"/>
</dbReference>
<dbReference type="PANTHER" id="PTHR11059">
    <property type="entry name" value="DNA REPAIR PROTEIN RECN"/>
    <property type="match status" value="1"/>
</dbReference>
<evidence type="ECO:0000256" key="7">
    <source>
        <dbReference type="ARBA" id="ARBA00023204"/>
    </source>
</evidence>
<sequence>MLRSLTISDFVLVDRLELEFGLGFSVLTGETGAGKSILLDALGLALGGRADAGMVREGADRAEVVAEFDCGPELQAWLVERELEGDPDTCLLRRTLDAGGRSRAFINGRPVTLQQLKEAGEWLVDIHGQHAHYSLLKPALQRQILDRYAGAEKNAREVAQAYKAWMEAAERRHQAEQQAQERQAERDRLLWVVEELSALRFSAEEWLGLQESHQRLAHAAELLSGTQQVNAALAGDEAGILALLKTAQHKLAGLAEIDPKLAEPLKLLDSGLIDLTEAVHELTRYCDRLELDPAALAQAEARIAAVTSVAHKFRVKPAELPELLARSQAQLAELEQLTDPAALAEAERAAEASWRKAAAALSRLRQAGAEKLARAVTQAMQGLAMKGGRFAVVLQDCAPGTHGQEEIEFQVSPHSGQGLNALAKTASGGELSRIGLSLQTVLSGVSGTPTLIFDEVDAGIGGGVAEILGRMLAALGAERQVLCVTHLPQVAACAGSHYSVSKAKKAGAVVSQVRQLKPAERVDEVARMLGGVTITETTRRHAEEMLGG</sequence>
<dbReference type="InterPro" id="IPR027417">
    <property type="entry name" value="P-loop_NTPase"/>
</dbReference>
<name>A0A4R3JX95_9PROT</name>
<dbReference type="GO" id="GO:0006281">
    <property type="term" value="P:DNA repair"/>
    <property type="evidence" value="ECO:0007669"/>
    <property type="project" value="UniProtKB-KW"/>
</dbReference>
<keyword evidence="12" id="KW-1185">Reference proteome</keyword>
<feature type="domain" description="RecF/RecN/SMC N-terminal" evidence="10">
    <location>
        <begin position="2"/>
        <end position="504"/>
    </location>
</feature>
<evidence type="ECO:0000256" key="5">
    <source>
        <dbReference type="ARBA" id="ARBA00022763"/>
    </source>
</evidence>
<dbReference type="OrthoDB" id="9806954at2"/>
<dbReference type="CDD" id="cd03241">
    <property type="entry name" value="ABC_RecN"/>
    <property type="match status" value="2"/>
</dbReference>
<evidence type="ECO:0000259" key="10">
    <source>
        <dbReference type="Pfam" id="PF02463"/>
    </source>
</evidence>
<evidence type="ECO:0000313" key="11">
    <source>
        <dbReference type="EMBL" id="TCS73020.1"/>
    </source>
</evidence>
<dbReference type="FunFam" id="3.40.50.300:FF:000319">
    <property type="entry name" value="DNA repair protein RecN"/>
    <property type="match status" value="1"/>
</dbReference>
<keyword evidence="6" id="KW-0067">ATP-binding</keyword>
<evidence type="ECO:0000313" key="12">
    <source>
        <dbReference type="Proteomes" id="UP000295135"/>
    </source>
</evidence>
<dbReference type="PIRSF" id="PIRSF003128">
    <property type="entry name" value="RecN"/>
    <property type="match status" value="1"/>
</dbReference>
<dbReference type="GO" id="GO:0005524">
    <property type="term" value="F:ATP binding"/>
    <property type="evidence" value="ECO:0007669"/>
    <property type="project" value="UniProtKB-KW"/>
</dbReference>
<evidence type="ECO:0000256" key="3">
    <source>
        <dbReference type="ARBA" id="ARBA00021315"/>
    </source>
</evidence>
<evidence type="ECO:0000256" key="4">
    <source>
        <dbReference type="ARBA" id="ARBA00022741"/>
    </source>
</evidence>
<dbReference type="EMBL" id="SLZY01000003">
    <property type="protein sequence ID" value="TCS73020.1"/>
    <property type="molecule type" value="Genomic_DNA"/>
</dbReference>
<dbReference type="PANTHER" id="PTHR11059:SF0">
    <property type="entry name" value="DNA REPAIR PROTEIN RECN"/>
    <property type="match status" value="1"/>
</dbReference>
<gene>
    <name evidence="11" type="ORF">EDC61_103143</name>
</gene>
<comment type="function">
    <text evidence="1 9">May be involved in recombinational repair of damaged DNA.</text>
</comment>
<comment type="similarity">
    <text evidence="2 9">Belongs to the RecN family.</text>
</comment>
<evidence type="ECO:0000256" key="9">
    <source>
        <dbReference type="PIRNR" id="PIRNR003128"/>
    </source>
</evidence>
<evidence type="ECO:0000256" key="6">
    <source>
        <dbReference type="ARBA" id="ARBA00022840"/>
    </source>
</evidence>
<organism evidence="11 12">
    <name type="scientific">Sulfuritortus calidifontis</name>
    <dbReference type="NCBI Taxonomy" id="1914471"/>
    <lineage>
        <taxon>Bacteria</taxon>
        <taxon>Pseudomonadati</taxon>
        <taxon>Pseudomonadota</taxon>
        <taxon>Betaproteobacteria</taxon>
        <taxon>Nitrosomonadales</taxon>
        <taxon>Thiobacillaceae</taxon>
        <taxon>Sulfuritortus</taxon>
    </lineage>
</organism>
<evidence type="ECO:0000256" key="2">
    <source>
        <dbReference type="ARBA" id="ARBA00009441"/>
    </source>
</evidence>
<keyword evidence="4" id="KW-0547">Nucleotide-binding</keyword>
<dbReference type="FunFam" id="3.40.50.300:FF:000356">
    <property type="entry name" value="DNA repair protein RecN"/>
    <property type="match status" value="1"/>
</dbReference>